<evidence type="ECO:0000313" key="2">
    <source>
        <dbReference type="EMBL" id="MPM36667.1"/>
    </source>
</evidence>
<feature type="compositionally biased region" description="Basic and acidic residues" evidence="1">
    <location>
        <begin position="19"/>
        <end position="35"/>
    </location>
</feature>
<feature type="compositionally biased region" description="Acidic residues" evidence="1">
    <location>
        <begin position="166"/>
        <end position="176"/>
    </location>
</feature>
<evidence type="ECO:0000256" key="1">
    <source>
        <dbReference type="SAM" id="MobiDB-lite"/>
    </source>
</evidence>
<reference evidence="2" key="1">
    <citation type="submission" date="2019-08" db="EMBL/GenBank/DDBJ databases">
        <authorList>
            <person name="Kucharzyk K."/>
            <person name="Murdoch R.W."/>
            <person name="Higgins S."/>
            <person name="Loffler F."/>
        </authorList>
    </citation>
    <scope>NUCLEOTIDE SEQUENCE</scope>
</reference>
<dbReference type="EMBL" id="VSSQ01007683">
    <property type="protein sequence ID" value="MPM36667.1"/>
    <property type="molecule type" value="Genomic_DNA"/>
</dbReference>
<dbReference type="AlphaFoldDB" id="A0A644Z7R3"/>
<accession>A0A644Z7R3</accession>
<feature type="compositionally biased region" description="Basic and acidic residues" evidence="1">
    <location>
        <begin position="1"/>
        <end position="12"/>
    </location>
</feature>
<name>A0A644Z7R3_9ZZZZ</name>
<organism evidence="2">
    <name type="scientific">bioreactor metagenome</name>
    <dbReference type="NCBI Taxonomy" id="1076179"/>
    <lineage>
        <taxon>unclassified sequences</taxon>
        <taxon>metagenomes</taxon>
        <taxon>ecological metagenomes</taxon>
    </lineage>
</organism>
<feature type="compositionally biased region" description="Basic and acidic residues" evidence="1">
    <location>
        <begin position="90"/>
        <end position="99"/>
    </location>
</feature>
<protein>
    <submittedName>
        <fullName evidence="2">Uncharacterized protein</fullName>
    </submittedName>
</protein>
<feature type="compositionally biased region" description="Basic and acidic residues" evidence="1">
    <location>
        <begin position="109"/>
        <end position="119"/>
    </location>
</feature>
<feature type="region of interest" description="Disordered" evidence="1">
    <location>
        <begin position="1"/>
        <end position="186"/>
    </location>
</feature>
<comment type="caution">
    <text evidence="2">The sequence shown here is derived from an EMBL/GenBank/DDBJ whole genome shotgun (WGS) entry which is preliminary data.</text>
</comment>
<feature type="compositionally biased region" description="Basic and acidic residues" evidence="1">
    <location>
        <begin position="56"/>
        <end position="66"/>
    </location>
</feature>
<proteinExistence type="predicted"/>
<sequence length="261" mass="28066">MSTIRDAGERSEALGAEPQRADDLDRSHHDQRDAEQPPQRQRAVDRGEQQDDAGDDRDHGVDDHPHLGRHATQQGQRGDTLDDPQDADGDAEHGGEHQRRGAKIGQGDHTADDEQRAENEMTDPDPDPVALREDPQAEVDQTGDDGVDGDDRRDDVCGLAGPDKEQDADDEGDEPADPPRGADDGAGLVEFVVDGFSGHCVETSWLVVPVDPGQHTHRSAKPPLTPKTLRRCASQARRSLLGRGATAATSAGRVAPNFTGM</sequence>
<gene>
    <name evidence="2" type="ORF">SDC9_83266</name>
</gene>